<feature type="binding site" evidence="9">
    <location>
        <position position="96"/>
    </location>
    <ligand>
        <name>Mg(2+)</name>
        <dbReference type="ChEBI" id="CHEBI:18420"/>
    </ligand>
</feature>
<feature type="binding site" evidence="9">
    <location>
        <position position="143"/>
    </location>
    <ligand>
        <name>4-amino-2-methyl-5-(diphosphooxymethyl)pyrimidine</name>
        <dbReference type="ChEBI" id="CHEBI:57841"/>
    </ligand>
</feature>
<comment type="catalytic activity">
    <reaction evidence="7 9 10">
        <text>2-(2-carboxy-4-methylthiazol-5-yl)ethyl phosphate + 4-amino-2-methyl-5-(diphosphooxymethyl)pyrimidine + 2 H(+) = thiamine phosphate + CO2 + diphosphate</text>
        <dbReference type="Rhea" id="RHEA:47848"/>
        <dbReference type="ChEBI" id="CHEBI:15378"/>
        <dbReference type="ChEBI" id="CHEBI:16526"/>
        <dbReference type="ChEBI" id="CHEBI:33019"/>
        <dbReference type="ChEBI" id="CHEBI:37575"/>
        <dbReference type="ChEBI" id="CHEBI:57841"/>
        <dbReference type="ChEBI" id="CHEBI:62890"/>
        <dbReference type="EC" id="2.5.1.3"/>
    </reaction>
</comment>
<dbReference type="KEGG" id="gtl:EP073_02380"/>
<dbReference type="EC" id="2.5.1.3" evidence="9"/>
<evidence type="ECO:0000256" key="2">
    <source>
        <dbReference type="ARBA" id="ARBA00022679"/>
    </source>
</evidence>
<protein>
    <recommendedName>
        <fullName evidence="9">Thiamine-phosphate synthase</fullName>
        <shortName evidence="9">TP synthase</shortName>
        <shortName evidence="9">TPS</shortName>
        <ecNumber evidence="9">2.5.1.3</ecNumber>
    </recommendedName>
    <alternativeName>
        <fullName evidence="9">Thiamine-phosphate pyrophosphorylase</fullName>
        <shortName evidence="9">TMP pyrophosphorylase</shortName>
        <shortName evidence="9">TMP-PPase</shortName>
    </alternativeName>
</protein>
<dbReference type="InterPro" id="IPR022998">
    <property type="entry name" value="ThiamineP_synth_TenI"/>
</dbReference>
<evidence type="ECO:0000256" key="6">
    <source>
        <dbReference type="ARBA" id="ARBA00047334"/>
    </source>
</evidence>
<evidence type="ECO:0000256" key="7">
    <source>
        <dbReference type="ARBA" id="ARBA00047851"/>
    </source>
</evidence>
<dbReference type="GO" id="GO:0005737">
    <property type="term" value="C:cytoplasm"/>
    <property type="evidence" value="ECO:0007669"/>
    <property type="project" value="TreeGrafter"/>
</dbReference>
<comment type="pathway">
    <text evidence="1 9 11">Cofactor biosynthesis; thiamine diphosphate biosynthesis; thiamine phosphate from 4-amino-2-methyl-5-diphosphomethylpyrimidine and 4-methyl-5-(2-phosphoethyl)-thiazole: step 1/1.</text>
</comment>
<comment type="catalytic activity">
    <reaction evidence="6 9 10">
        <text>4-methyl-5-(2-phosphooxyethyl)-thiazole + 4-amino-2-methyl-5-(diphosphooxymethyl)pyrimidine + H(+) = thiamine phosphate + diphosphate</text>
        <dbReference type="Rhea" id="RHEA:22328"/>
        <dbReference type="ChEBI" id="CHEBI:15378"/>
        <dbReference type="ChEBI" id="CHEBI:33019"/>
        <dbReference type="ChEBI" id="CHEBI:37575"/>
        <dbReference type="ChEBI" id="CHEBI:57841"/>
        <dbReference type="ChEBI" id="CHEBI:58296"/>
        <dbReference type="EC" id="2.5.1.3"/>
    </reaction>
</comment>
<evidence type="ECO:0000256" key="5">
    <source>
        <dbReference type="ARBA" id="ARBA00022977"/>
    </source>
</evidence>
<evidence type="ECO:0000256" key="10">
    <source>
        <dbReference type="RuleBase" id="RU003826"/>
    </source>
</evidence>
<organism evidence="13 14">
    <name type="scientific">Geovibrio thiophilus</name>
    <dbReference type="NCBI Taxonomy" id="139438"/>
    <lineage>
        <taxon>Bacteria</taxon>
        <taxon>Pseudomonadati</taxon>
        <taxon>Deferribacterota</taxon>
        <taxon>Deferribacteres</taxon>
        <taxon>Deferribacterales</taxon>
        <taxon>Geovibrionaceae</taxon>
        <taxon>Geovibrio</taxon>
    </lineage>
</organism>
<comment type="cofactor">
    <cofactor evidence="9">
        <name>Mg(2+)</name>
        <dbReference type="ChEBI" id="CHEBI:18420"/>
    </cofactor>
    <text evidence="9">Binds 1 Mg(2+) ion per subunit.</text>
</comment>
<evidence type="ECO:0000256" key="1">
    <source>
        <dbReference type="ARBA" id="ARBA00005165"/>
    </source>
</evidence>
<keyword evidence="5 9" id="KW-0784">Thiamine biosynthesis</keyword>
<dbReference type="SUPFAM" id="SSF51391">
    <property type="entry name" value="Thiamin phosphate synthase"/>
    <property type="match status" value="1"/>
</dbReference>
<dbReference type="AlphaFoldDB" id="A0A410JVU0"/>
<feature type="binding site" evidence="9">
    <location>
        <begin position="140"/>
        <end position="142"/>
    </location>
    <ligand>
        <name>2-[(2R,5Z)-2-carboxy-4-methylthiazol-5(2H)-ylidene]ethyl phosphate</name>
        <dbReference type="ChEBI" id="CHEBI:62899"/>
    </ligand>
</feature>
<dbReference type="GO" id="GO:0004789">
    <property type="term" value="F:thiamine-phosphate diphosphorylase activity"/>
    <property type="evidence" value="ECO:0007669"/>
    <property type="project" value="UniProtKB-UniRule"/>
</dbReference>
<evidence type="ECO:0000313" key="14">
    <source>
        <dbReference type="Proteomes" id="UP000287502"/>
    </source>
</evidence>
<dbReference type="EMBL" id="CP035108">
    <property type="protein sequence ID" value="QAR32283.1"/>
    <property type="molecule type" value="Genomic_DNA"/>
</dbReference>
<evidence type="ECO:0000259" key="12">
    <source>
        <dbReference type="Pfam" id="PF02581"/>
    </source>
</evidence>
<evidence type="ECO:0000256" key="11">
    <source>
        <dbReference type="RuleBase" id="RU004253"/>
    </source>
</evidence>
<comment type="function">
    <text evidence="9">Condenses 4-methyl-5-(beta-hydroxyethyl)thiazole monophosphate (THZ-P) and 2-methyl-4-amino-5-hydroxymethyl pyrimidine pyrophosphate (HMP-PP) to form thiamine monophosphate (TMP).</text>
</comment>
<dbReference type="InterPro" id="IPR013785">
    <property type="entry name" value="Aldolase_TIM"/>
</dbReference>
<keyword evidence="2 9" id="KW-0808">Transferase</keyword>
<dbReference type="InterPro" id="IPR036206">
    <property type="entry name" value="ThiamineP_synth_sf"/>
</dbReference>
<feature type="binding site" evidence="9">
    <location>
        <position position="171"/>
    </location>
    <ligand>
        <name>2-[(2R,5Z)-2-carboxy-4-methylthiazol-5(2H)-ylidene]ethyl phosphate</name>
        <dbReference type="ChEBI" id="CHEBI:62899"/>
    </ligand>
</feature>
<keyword evidence="3 9" id="KW-0479">Metal-binding</keyword>
<dbReference type="PANTHER" id="PTHR20857:SF23">
    <property type="entry name" value="THIAMINE BIOSYNTHETIC BIFUNCTIONAL ENZYME"/>
    <property type="match status" value="1"/>
</dbReference>
<sequence>MRSEDRQKAADYLRLYLVFEEDMLLMPLDEFIPAVIEGGVTAIQLRNKGADLRRTLISGHRIMELIEGRDILFVVNDRIDVALTLGAEAVHLGIKDIPLETAVSTWAEMVYGYSCNSLLDLETAVNGGASYIGVGPAFNTDTKKDLRPVIGPEGIRLITERSPLPAIAIGGIKASNIKSLKGMGLSGVAVSSALCASGDPYCDAKLMRELAEEL</sequence>
<feature type="binding site" evidence="9">
    <location>
        <begin position="44"/>
        <end position="48"/>
    </location>
    <ligand>
        <name>4-amino-2-methyl-5-(diphosphooxymethyl)pyrimidine</name>
        <dbReference type="ChEBI" id="CHEBI:57841"/>
    </ligand>
</feature>
<dbReference type="GO" id="GO:0009229">
    <property type="term" value="P:thiamine diphosphate biosynthetic process"/>
    <property type="evidence" value="ECO:0007669"/>
    <property type="project" value="UniProtKB-UniRule"/>
</dbReference>
<accession>A0A410JVU0</accession>
<dbReference type="HAMAP" id="MF_00097">
    <property type="entry name" value="TMP_synthase"/>
    <property type="match status" value="1"/>
</dbReference>
<reference evidence="13 14" key="1">
    <citation type="submission" date="2019-01" db="EMBL/GenBank/DDBJ databases">
        <title>Geovibrio thiophilus DSM 11263, complete genome.</title>
        <authorList>
            <person name="Spring S."/>
            <person name="Bunk B."/>
            <person name="Sproer C."/>
        </authorList>
    </citation>
    <scope>NUCLEOTIDE SEQUENCE [LARGE SCALE GENOMIC DNA]</scope>
    <source>
        <strain evidence="13 14">DSM 11263</strain>
    </source>
</reference>
<feature type="domain" description="Thiamine phosphate synthase/TenI" evidence="12">
    <location>
        <begin position="15"/>
        <end position="194"/>
    </location>
</feature>
<keyword evidence="14" id="KW-1185">Reference proteome</keyword>
<evidence type="ECO:0000256" key="8">
    <source>
        <dbReference type="ARBA" id="ARBA00047883"/>
    </source>
</evidence>
<dbReference type="CDD" id="cd00564">
    <property type="entry name" value="TMP_TenI"/>
    <property type="match status" value="1"/>
</dbReference>
<dbReference type="InterPro" id="IPR034291">
    <property type="entry name" value="TMP_synthase"/>
</dbReference>
<dbReference type="Gene3D" id="3.20.20.70">
    <property type="entry name" value="Aldolase class I"/>
    <property type="match status" value="1"/>
</dbReference>
<evidence type="ECO:0000313" key="13">
    <source>
        <dbReference type="EMBL" id="QAR32283.1"/>
    </source>
</evidence>
<dbReference type="PANTHER" id="PTHR20857">
    <property type="entry name" value="THIAMINE-PHOSPHATE PYROPHOSPHORYLASE"/>
    <property type="match status" value="1"/>
</dbReference>
<comment type="caution">
    <text evidence="9">Lacks conserved residue(s) required for the propagation of feature annotation.</text>
</comment>
<evidence type="ECO:0000256" key="9">
    <source>
        <dbReference type="HAMAP-Rule" id="MF_00097"/>
    </source>
</evidence>
<keyword evidence="4 9" id="KW-0460">Magnesium</keyword>
<dbReference type="Proteomes" id="UP000287502">
    <property type="component" value="Chromosome"/>
</dbReference>
<dbReference type="Pfam" id="PF02581">
    <property type="entry name" value="TMP-TENI"/>
    <property type="match status" value="1"/>
</dbReference>
<feature type="binding site" evidence="9">
    <location>
        <position position="114"/>
    </location>
    <ligand>
        <name>4-amino-2-methyl-5-(diphosphooxymethyl)pyrimidine</name>
        <dbReference type="ChEBI" id="CHEBI:57841"/>
    </ligand>
</feature>
<dbReference type="GO" id="GO:0009228">
    <property type="term" value="P:thiamine biosynthetic process"/>
    <property type="evidence" value="ECO:0007669"/>
    <property type="project" value="UniProtKB-KW"/>
</dbReference>
<dbReference type="OrthoDB" id="9812206at2"/>
<gene>
    <name evidence="9 13" type="primary">thiE</name>
    <name evidence="13" type="ORF">EP073_02380</name>
</gene>
<dbReference type="RefSeq" id="WP_128465570.1">
    <property type="nucleotide sequence ID" value="NZ_CP035108.1"/>
</dbReference>
<evidence type="ECO:0000256" key="3">
    <source>
        <dbReference type="ARBA" id="ARBA00022723"/>
    </source>
</evidence>
<proteinExistence type="inferred from homology"/>
<feature type="binding site" evidence="9">
    <location>
        <position position="76"/>
    </location>
    <ligand>
        <name>4-amino-2-methyl-5-(diphosphooxymethyl)pyrimidine</name>
        <dbReference type="ChEBI" id="CHEBI:57841"/>
    </ligand>
</feature>
<dbReference type="UniPathway" id="UPA00060">
    <property type="reaction ID" value="UER00141"/>
</dbReference>
<comment type="catalytic activity">
    <reaction evidence="8 9 10">
        <text>2-[(2R,5Z)-2-carboxy-4-methylthiazol-5(2H)-ylidene]ethyl phosphate + 4-amino-2-methyl-5-(diphosphooxymethyl)pyrimidine + 2 H(+) = thiamine phosphate + CO2 + diphosphate</text>
        <dbReference type="Rhea" id="RHEA:47844"/>
        <dbReference type="ChEBI" id="CHEBI:15378"/>
        <dbReference type="ChEBI" id="CHEBI:16526"/>
        <dbReference type="ChEBI" id="CHEBI:33019"/>
        <dbReference type="ChEBI" id="CHEBI:37575"/>
        <dbReference type="ChEBI" id="CHEBI:57841"/>
        <dbReference type="ChEBI" id="CHEBI:62899"/>
        <dbReference type="EC" id="2.5.1.3"/>
    </reaction>
</comment>
<evidence type="ECO:0000256" key="4">
    <source>
        <dbReference type="ARBA" id="ARBA00022842"/>
    </source>
</evidence>
<dbReference type="NCBIfam" id="TIGR00693">
    <property type="entry name" value="thiE"/>
    <property type="match status" value="1"/>
</dbReference>
<name>A0A410JVU0_9BACT</name>
<comment type="similarity">
    <text evidence="9 10">Belongs to the thiamine-phosphate synthase family.</text>
</comment>
<dbReference type="GO" id="GO:0000287">
    <property type="term" value="F:magnesium ion binding"/>
    <property type="evidence" value="ECO:0007669"/>
    <property type="project" value="UniProtKB-UniRule"/>
</dbReference>
<feature type="binding site" evidence="9">
    <location>
        <position position="77"/>
    </location>
    <ligand>
        <name>Mg(2+)</name>
        <dbReference type="ChEBI" id="CHEBI:18420"/>
    </ligand>
</feature>